<organism evidence="8 9">
    <name type="scientific">Banduia mediterranea</name>
    <dbReference type="NCBI Taxonomy" id="3075609"/>
    <lineage>
        <taxon>Bacteria</taxon>
        <taxon>Pseudomonadati</taxon>
        <taxon>Pseudomonadota</taxon>
        <taxon>Gammaproteobacteria</taxon>
        <taxon>Nevskiales</taxon>
        <taxon>Algiphilaceae</taxon>
        <taxon>Banduia</taxon>
    </lineage>
</organism>
<dbReference type="InterPro" id="IPR006225">
    <property type="entry name" value="PsdUridine_synth_RluC/D"/>
</dbReference>
<dbReference type="InterPro" id="IPR050188">
    <property type="entry name" value="RluA_PseudoU_synthase"/>
</dbReference>
<evidence type="ECO:0000313" key="8">
    <source>
        <dbReference type="EMBL" id="MDT0496752.1"/>
    </source>
</evidence>
<evidence type="ECO:0000259" key="6">
    <source>
        <dbReference type="Pfam" id="PF00849"/>
    </source>
</evidence>
<proteinExistence type="inferred from homology"/>
<comment type="function">
    <text evidence="5">Responsible for synthesis of pseudouridine from uracil.</text>
</comment>
<dbReference type="InterPro" id="IPR020103">
    <property type="entry name" value="PsdUridine_synth_cat_dom_sf"/>
</dbReference>
<dbReference type="InterPro" id="IPR006145">
    <property type="entry name" value="PsdUridine_synth_RsuA/RluA"/>
</dbReference>
<protein>
    <recommendedName>
        <fullName evidence="5">Pseudouridine synthase</fullName>
        <ecNumber evidence="5">5.4.99.-</ecNumber>
    </recommendedName>
</protein>
<dbReference type="PANTHER" id="PTHR21600">
    <property type="entry name" value="MITOCHONDRIAL RNA PSEUDOURIDINE SYNTHASE"/>
    <property type="match status" value="1"/>
</dbReference>
<dbReference type="NCBIfam" id="TIGR00005">
    <property type="entry name" value="rluA_subfam"/>
    <property type="match status" value="1"/>
</dbReference>
<dbReference type="Gene3D" id="3.30.2350.10">
    <property type="entry name" value="Pseudouridine synthase"/>
    <property type="match status" value="1"/>
</dbReference>
<comment type="catalytic activity">
    <reaction evidence="3">
        <text>uridine(1911/1915/1917) in 23S rRNA = pseudouridine(1911/1915/1917) in 23S rRNA</text>
        <dbReference type="Rhea" id="RHEA:42524"/>
        <dbReference type="Rhea" id="RHEA-COMP:10097"/>
        <dbReference type="Rhea" id="RHEA-COMP:10098"/>
        <dbReference type="ChEBI" id="CHEBI:65314"/>
        <dbReference type="ChEBI" id="CHEBI:65315"/>
        <dbReference type="EC" id="5.4.99.23"/>
    </reaction>
</comment>
<comment type="caution">
    <text evidence="8">The sequence shown here is derived from an EMBL/GenBank/DDBJ whole genome shotgun (WGS) entry which is preliminary data.</text>
</comment>
<keyword evidence="9" id="KW-1185">Reference proteome</keyword>
<dbReference type="InterPro" id="IPR002942">
    <property type="entry name" value="S4_RNA-bd"/>
</dbReference>
<dbReference type="InterPro" id="IPR036986">
    <property type="entry name" value="S4_RNA-bd_sf"/>
</dbReference>
<evidence type="ECO:0000256" key="4">
    <source>
        <dbReference type="PROSITE-ProRule" id="PRU00182"/>
    </source>
</evidence>
<keyword evidence="2 5" id="KW-0413">Isomerase</keyword>
<dbReference type="SUPFAM" id="SSF55120">
    <property type="entry name" value="Pseudouridine synthase"/>
    <property type="match status" value="1"/>
</dbReference>
<name>A0ABU2WI53_9GAMM</name>
<evidence type="ECO:0000256" key="2">
    <source>
        <dbReference type="ARBA" id="ARBA00023235"/>
    </source>
</evidence>
<dbReference type="Pfam" id="PF01479">
    <property type="entry name" value="S4"/>
    <property type="match status" value="1"/>
</dbReference>
<dbReference type="CDD" id="cd02869">
    <property type="entry name" value="PseudoU_synth_RluA_like"/>
    <property type="match status" value="1"/>
</dbReference>
<dbReference type="PROSITE" id="PS50889">
    <property type="entry name" value="S4"/>
    <property type="match status" value="1"/>
</dbReference>
<dbReference type="SUPFAM" id="SSF55174">
    <property type="entry name" value="Alpha-L RNA-binding motif"/>
    <property type="match status" value="1"/>
</dbReference>
<dbReference type="Pfam" id="PF00849">
    <property type="entry name" value="PseudoU_synth_2"/>
    <property type="match status" value="1"/>
</dbReference>
<dbReference type="Gene3D" id="3.10.290.10">
    <property type="entry name" value="RNA-binding S4 domain"/>
    <property type="match status" value="1"/>
</dbReference>
<feature type="domain" description="RNA-binding S4" evidence="7">
    <location>
        <begin position="28"/>
        <end position="73"/>
    </location>
</feature>
<dbReference type="CDD" id="cd00165">
    <property type="entry name" value="S4"/>
    <property type="match status" value="1"/>
</dbReference>
<dbReference type="NCBIfam" id="NF008385">
    <property type="entry name" value="PRK11180.1"/>
    <property type="match status" value="1"/>
</dbReference>
<gene>
    <name evidence="8" type="primary">rluD</name>
    <name evidence="8" type="ORF">RM530_05165</name>
</gene>
<feature type="domain" description="Pseudouridine synthase RsuA/RluA-like" evidence="6">
    <location>
        <begin position="102"/>
        <end position="251"/>
    </location>
</feature>
<dbReference type="EMBL" id="JAVRIC010000005">
    <property type="protein sequence ID" value="MDT0496752.1"/>
    <property type="molecule type" value="Genomic_DNA"/>
</dbReference>
<sequence length="330" mass="36356">MSQPTSIADRSGAEDHIASVPPEMHGWRLDQAAARLFPSFSRARLQAWIDEGRLRCNGAPVARRRDAVAEGDTLELRPVEAPDTRVRPQALDFDVLHEDEDLAIVNKPPGLTVHPGAGAADGTLQNALLHRFPKTDRVPRAGIVHRLDKDTSGLLVVALSVAAHTQLVRMLQAREIRREYDAVVSGRVTAGSTVEAPIGRDPQHRTRMAVVHDGRDSVTHFRVEKRFAAHTWLRVRLETGRTHQIRVHMKHLNHPIVGDSTYGGRQIRGPGLAPAVREALARFPRQALHARLLHLRHPLSGADIEVETPLPPDMATLVSVLAAESPDRGD</sequence>
<dbReference type="PROSITE" id="PS01129">
    <property type="entry name" value="PSI_RLU"/>
    <property type="match status" value="1"/>
</dbReference>
<comment type="catalytic activity">
    <reaction evidence="5">
        <text>a uridine in RNA = a pseudouridine in RNA</text>
        <dbReference type="Rhea" id="RHEA:48348"/>
        <dbReference type="Rhea" id="RHEA-COMP:12068"/>
        <dbReference type="Rhea" id="RHEA-COMP:12069"/>
        <dbReference type="ChEBI" id="CHEBI:65314"/>
        <dbReference type="ChEBI" id="CHEBI:65315"/>
    </reaction>
</comment>
<comment type="similarity">
    <text evidence="1 5">Belongs to the pseudouridine synthase RluA family.</text>
</comment>
<evidence type="ECO:0000256" key="1">
    <source>
        <dbReference type="ARBA" id="ARBA00010876"/>
    </source>
</evidence>
<evidence type="ECO:0000313" key="9">
    <source>
        <dbReference type="Proteomes" id="UP001254608"/>
    </source>
</evidence>
<evidence type="ECO:0000259" key="7">
    <source>
        <dbReference type="Pfam" id="PF01479"/>
    </source>
</evidence>
<dbReference type="GO" id="GO:0160140">
    <property type="term" value="F:23S rRNA pseudouridine(1911/1915/1917) synthase activity"/>
    <property type="evidence" value="ECO:0007669"/>
    <property type="project" value="UniProtKB-EC"/>
</dbReference>
<dbReference type="Proteomes" id="UP001254608">
    <property type="component" value="Unassembled WGS sequence"/>
</dbReference>
<dbReference type="EC" id="5.4.99.-" evidence="5"/>
<dbReference type="RefSeq" id="WP_311364145.1">
    <property type="nucleotide sequence ID" value="NZ_JAVRIC010000005.1"/>
</dbReference>
<dbReference type="PANTHER" id="PTHR21600:SF44">
    <property type="entry name" value="RIBOSOMAL LARGE SUBUNIT PSEUDOURIDINE SYNTHASE D"/>
    <property type="match status" value="1"/>
</dbReference>
<evidence type="ECO:0000256" key="5">
    <source>
        <dbReference type="RuleBase" id="RU362028"/>
    </source>
</evidence>
<reference evidence="8 9" key="1">
    <citation type="submission" date="2023-09" db="EMBL/GenBank/DDBJ databases">
        <authorList>
            <person name="Rey-Velasco X."/>
        </authorList>
    </citation>
    <scope>NUCLEOTIDE SEQUENCE [LARGE SCALE GENOMIC DNA]</scope>
    <source>
        <strain evidence="8 9">W345</strain>
    </source>
</reference>
<keyword evidence="4" id="KW-0694">RNA-binding</keyword>
<evidence type="ECO:0000256" key="3">
    <source>
        <dbReference type="ARBA" id="ARBA00036882"/>
    </source>
</evidence>
<accession>A0ABU2WI53</accession>
<dbReference type="InterPro" id="IPR006224">
    <property type="entry name" value="PsdUridine_synth_RluA-like_CS"/>
</dbReference>